<feature type="non-terminal residue" evidence="2">
    <location>
        <position position="79"/>
    </location>
</feature>
<evidence type="ECO:0000256" key="1">
    <source>
        <dbReference type="SAM" id="MobiDB-lite"/>
    </source>
</evidence>
<organism evidence="2 3">
    <name type="scientific">Entomortierella chlamydospora</name>
    <dbReference type="NCBI Taxonomy" id="101097"/>
    <lineage>
        <taxon>Eukaryota</taxon>
        <taxon>Fungi</taxon>
        <taxon>Fungi incertae sedis</taxon>
        <taxon>Mucoromycota</taxon>
        <taxon>Mortierellomycotina</taxon>
        <taxon>Mortierellomycetes</taxon>
        <taxon>Mortierellales</taxon>
        <taxon>Mortierellaceae</taxon>
        <taxon>Entomortierella</taxon>
    </lineage>
</organism>
<accession>A0A9P6SZZ9</accession>
<feature type="region of interest" description="Disordered" evidence="1">
    <location>
        <begin position="1"/>
        <end position="79"/>
    </location>
</feature>
<evidence type="ECO:0000313" key="2">
    <source>
        <dbReference type="EMBL" id="KAG0014680.1"/>
    </source>
</evidence>
<protein>
    <submittedName>
        <fullName evidence="2">Uncharacterized protein</fullName>
    </submittedName>
</protein>
<name>A0A9P6SZZ9_9FUNG</name>
<keyword evidence="3" id="KW-1185">Reference proteome</keyword>
<dbReference type="AlphaFoldDB" id="A0A9P6SZZ9"/>
<dbReference type="OrthoDB" id="10378934at2759"/>
<feature type="compositionally biased region" description="Polar residues" evidence="1">
    <location>
        <begin position="62"/>
        <end position="71"/>
    </location>
</feature>
<feature type="compositionally biased region" description="Polar residues" evidence="1">
    <location>
        <begin position="27"/>
        <end position="36"/>
    </location>
</feature>
<comment type="caution">
    <text evidence="2">The sequence shown here is derived from an EMBL/GenBank/DDBJ whole genome shotgun (WGS) entry which is preliminary data.</text>
</comment>
<reference evidence="2" key="1">
    <citation type="journal article" date="2020" name="Fungal Divers.">
        <title>Resolving the Mortierellaceae phylogeny through synthesis of multi-gene phylogenetics and phylogenomics.</title>
        <authorList>
            <person name="Vandepol N."/>
            <person name="Liber J."/>
            <person name="Desiro A."/>
            <person name="Na H."/>
            <person name="Kennedy M."/>
            <person name="Barry K."/>
            <person name="Grigoriev I.V."/>
            <person name="Miller A.N."/>
            <person name="O'Donnell K."/>
            <person name="Stajich J.E."/>
            <person name="Bonito G."/>
        </authorList>
    </citation>
    <scope>NUCLEOTIDE SEQUENCE</scope>
    <source>
        <strain evidence="2">NRRL 2769</strain>
    </source>
</reference>
<feature type="compositionally biased region" description="Basic and acidic residues" evidence="1">
    <location>
        <begin position="51"/>
        <end position="61"/>
    </location>
</feature>
<proteinExistence type="predicted"/>
<dbReference type="EMBL" id="JAAAID010000702">
    <property type="protein sequence ID" value="KAG0014680.1"/>
    <property type="molecule type" value="Genomic_DNA"/>
</dbReference>
<gene>
    <name evidence="2" type="ORF">BGZ80_010312</name>
</gene>
<evidence type="ECO:0000313" key="3">
    <source>
        <dbReference type="Proteomes" id="UP000703661"/>
    </source>
</evidence>
<dbReference type="Proteomes" id="UP000703661">
    <property type="component" value="Unassembled WGS sequence"/>
</dbReference>
<sequence>MAIINNRSLRPVRNLNLPANHPISGFETVTTANTSRTGDDSATKPLSDSLVSHESDGRNDTNSEPDSIGTQDDPRTSSF</sequence>